<dbReference type="AlphaFoldDB" id="A0A2K0TA20"/>
<evidence type="ECO:0000313" key="1">
    <source>
        <dbReference type="EMBL" id="PNP42367.1"/>
    </source>
</evidence>
<evidence type="ECO:0000313" key="2">
    <source>
        <dbReference type="Proteomes" id="UP000236546"/>
    </source>
</evidence>
<protein>
    <submittedName>
        <fullName evidence="1">Uncharacterized protein</fullName>
    </submittedName>
</protein>
<dbReference type="Proteomes" id="UP000236546">
    <property type="component" value="Unassembled WGS sequence"/>
</dbReference>
<comment type="caution">
    <text evidence="1">The sequence shown here is derived from an EMBL/GenBank/DDBJ whole genome shotgun (WGS) entry which is preliminary data.</text>
</comment>
<dbReference type="OrthoDB" id="5148024at2759"/>
<proteinExistence type="predicted"/>
<dbReference type="EMBL" id="MTYH01000051">
    <property type="protein sequence ID" value="PNP42367.1"/>
    <property type="molecule type" value="Genomic_DNA"/>
</dbReference>
<organism evidence="1 2">
    <name type="scientific">Trichoderma gamsii</name>
    <dbReference type="NCBI Taxonomy" id="398673"/>
    <lineage>
        <taxon>Eukaryota</taxon>
        <taxon>Fungi</taxon>
        <taxon>Dikarya</taxon>
        <taxon>Ascomycota</taxon>
        <taxon>Pezizomycotina</taxon>
        <taxon>Sordariomycetes</taxon>
        <taxon>Hypocreomycetidae</taxon>
        <taxon>Hypocreales</taxon>
        <taxon>Hypocreaceae</taxon>
        <taxon>Trichoderma</taxon>
    </lineage>
</organism>
<sequence>MRRAAIQMETVLREQPVDLLTCLLEIALRLHSKAPDLAALLMRHSADVAKIHFSSPKHPVRIFTQQLASLDGVEVGALAVEAYTCQLKIWQDIWDCNTQNADDGNEAGLVWITGLALAGGLDKLPLSLIPRLDGIMLRLVEAVKGSEWCTQLLQSTAENGQFQFFVGQSEGKLTQVTMQPLGTPTKVASAQPVARYSLSHLNARYRQFAIEDRSAREAMEIQRVLQTEMGTLFMGMASALEGWLGEVGEYNKAAAVVQYRERFLAAGLADVIQVT</sequence>
<accession>A0A2K0TA20</accession>
<reference evidence="1 2" key="1">
    <citation type="submission" date="2017-02" db="EMBL/GenBank/DDBJ databases">
        <title>Genomes of Trichoderma spp. with biocontrol activity.</title>
        <authorList>
            <person name="Gardiner D."/>
            <person name="Kazan K."/>
            <person name="Vos C."/>
            <person name="Harvey P."/>
        </authorList>
    </citation>
    <scope>NUCLEOTIDE SEQUENCE [LARGE SCALE GENOMIC DNA]</scope>
    <source>
        <strain evidence="1 2">A5MH</strain>
    </source>
</reference>
<name>A0A2K0TA20_9HYPO</name>
<gene>
    <name evidence="1" type="ORF">TGAMA5MH_06049</name>
</gene>